<name>A0A3T0RXT9_9ACTN</name>
<dbReference type="Pfam" id="PF09012">
    <property type="entry name" value="FeoC"/>
    <property type="match status" value="1"/>
</dbReference>
<dbReference type="AlphaFoldDB" id="A0A3T0RXT9"/>
<feature type="domain" description="Transcriptional regulator HTH-type FeoC" evidence="2">
    <location>
        <begin position="72"/>
        <end position="126"/>
    </location>
</feature>
<organism evidence="3 4">
    <name type="scientific">Acidipropionibacterium jensenii</name>
    <dbReference type="NCBI Taxonomy" id="1749"/>
    <lineage>
        <taxon>Bacteria</taxon>
        <taxon>Bacillati</taxon>
        <taxon>Actinomycetota</taxon>
        <taxon>Actinomycetes</taxon>
        <taxon>Propionibacteriales</taxon>
        <taxon>Propionibacteriaceae</taxon>
        <taxon>Acidipropionibacterium</taxon>
    </lineage>
</organism>
<dbReference type="KEGG" id="aji:C0Z10_03885"/>
<protein>
    <recommendedName>
        <fullName evidence="2">Transcriptional regulator HTH-type FeoC domain-containing protein</fullName>
    </recommendedName>
</protein>
<sequence length="154" mass="15714">MDALRPGDAARGGLHRRGRDLPDRQSAVVRDAGTGTLPDETTAGRTAASSEAGTTAHARPVRPLSQVLAAFRAGAVSLDEIAERTGLPGTIVRTSVAHLIRMGRIEARELSMGCPGGGCASCASAHTDGTPGCGAAGPSQARRGPVLVQLSLRR</sequence>
<evidence type="ECO:0000259" key="2">
    <source>
        <dbReference type="Pfam" id="PF09012"/>
    </source>
</evidence>
<dbReference type="EMBL" id="CP025570">
    <property type="protein sequence ID" value="AZZ39033.1"/>
    <property type="molecule type" value="Genomic_DNA"/>
</dbReference>
<dbReference type="SUPFAM" id="SSF46785">
    <property type="entry name" value="Winged helix' DNA-binding domain"/>
    <property type="match status" value="1"/>
</dbReference>
<reference evidence="4" key="1">
    <citation type="submission" date="2017-12" db="EMBL/GenBank/DDBJ databases">
        <title>Whole genome sequencing of Acidipropionibacterium jensenii strains JS279 and JS280.</title>
        <authorList>
            <person name="Deptula P."/>
            <person name="Laine P."/>
            <person name="Smolander O.-P."/>
            <person name="Paulin L."/>
            <person name="Auvinen P."/>
            <person name="Varmanen P."/>
        </authorList>
    </citation>
    <scope>NUCLEOTIDE SEQUENCE [LARGE SCALE GENOMIC DNA]</scope>
    <source>
        <strain evidence="4">JS280</strain>
    </source>
</reference>
<dbReference type="InterPro" id="IPR036390">
    <property type="entry name" value="WH_DNA-bd_sf"/>
</dbReference>
<dbReference type="Proteomes" id="UP000285875">
    <property type="component" value="Chromosome"/>
</dbReference>
<accession>A0A3T0RXT9</accession>
<evidence type="ECO:0000313" key="4">
    <source>
        <dbReference type="Proteomes" id="UP000285875"/>
    </source>
</evidence>
<dbReference type="Gene3D" id="1.10.10.10">
    <property type="entry name" value="Winged helix-like DNA-binding domain superfamily/Winged helix DNA-binding domain"/>
    <property type="match status" value="1"/>
</dbReference>
<feature type="compositionally biased region" description="Polar residues" evidence="1">
    <location>
        <begin position="43"/>
        <end position="53"/>
    </location>
</feature>
<evidence type="ECO:0000313" key="3">
    <source>
        <dbReference type="EMBL" id="AZZ39033.1"/>
    </source>
</evidence>
<dbReference type="InterPro" id="IPR036388">
    <property type="entry name" value="WH-like_DNA-bd_sf"/>
</dbReference>
<dbReference type="InterPro" id="IPR015102">
    <property type="entry name" value="Tscrpt_reg_HTH_FeoC"/>
</dbReference>
<evidence type="ECO:0000256" key="1">
    <source>
        <dbReference type="SAM" id="MobiDB-lite"/>
    </source>
</evidence>
<proteinExistence type="predicted"/>
<gene>
    <name evidence="3" type="ORF">C0Z10_03885</name>
</gene>
<feature type="region of interest" description="Disordered" evidence="1">
    <location>
        <begin position="1"/>
        <end position="62"/>
    </location>
</feature>